<evidence type="ECO:0000259" key="8">
    <source>
        <dbReference type="Pfam" id="PF00662"/>
    </source>
</evidence>
<evidence type="ECO:0000313" key="10">
    <source>
        <dbReference type="Proteomes" id="UP000023795"/>
    </source>
</evidence>
<feature type="transmembrane region" description="Helical" evidence="6">
    <location>
        <begin position="6"/>
        <end position="22"/>
    </location>
</feature>
<dbReference type="GO" id="GO:0008137">
    <property type="term" value="F:NADH dehydrogenase (ubiquinone) activity"/>
    <property type="evidence" value="ECO:0007669"/>
    <property type="project" value="InterPro"/>
</dbReference>
<dbReference type="NCBIfam" id="NF005141">
    <property type="entry name" value="PRK06590.1"/>
    <property type="match status" value="1"/>
</dbReference>
<keyword evidence="3 6" id="KW-1133">Transmembrane helix</keyword>
<keyword evidence="4 6" id="KW-0472">Membrane</keyword>
<dbReference type="eggNOG" id="COG1009">
    <property type="taxonomic scope" value="Bacteria"/>
</dbReference>
<dbReference type="Proteomes" id="UP000023795">
    <property type="component" value="Unassembled WGS sequence"/>
</dbReference>
<dbReference type="RefSeq" id="WP_009501144.1">
    <property type="nucleotide sequence ID" value="NZ_ANIN01000001.1"/>
</dbReference>
<evidence type="ECO:0000256" key="1">
    <source>
        <dbReference type="ARBA" id="ARBA00004127"/>
    </source>
</evidence>
<dbReference type="Pfam" id="PF00662">
    <property type="entry name" value="Proton_antipo_N"/>
    <property type="match status" value="1"/>
</dbReference>
<dbReference type="GO" id="GO:0015990">
    <property type="term" value="P:electron transport coupled proton transport"/>
    <property type="evidence" value="ECO:0007669"/>
    <property type="project" value="TreeGrafter"/>
</dbReference>
<evidence type="ECO:0000256" key="5">
    <source>
        <dbReference type="RuleBase" id="RU000320"/>
    </source>
</evidence>
<feature type="transmembrane region" description="Helical" evidence="6">
    <location>
        <begin position="603"/>
        <end position="623"/>
    </location>
</feature>
<accession>L2F8H6</accession>
<feature type="domain" description="NADH:quinone oxidoreductase/Mrp antiporter transmembrane" evidence="7">
    <location>
        <begin position="135"/>
        <end position="428"/>
    </location>
</feature>
<feature type="transmembrane region" description="Helical" evidence="6">
    <location>
        <begin position="544"/>
        <end position="566"/>
    </location>
</feature>
<keyword evidence="9" id="KW-0830">Ubiquinone</keyword>
<reference evidence="9 10" key="1">
    <citation type="journal article" date="2013" name="Genome Announc.">
        <title>Genome Sequence of Moraxella macacae 0408225, a Novel Bacterial Species Isolated from a Cynomolgus Macaque with Epistaxis.</title>
        <authorList>
            <person name="Ladner J.T."/>
            <person name="Whitehouse C.A."/>
            <person name="Koroleva G.I."/>
            <person name="Palacios G.F."/>
        </authorList>
    </citation>
    <scope>NUCLEOTIDE SEQUENCE [LARGE SCALE GENOMIC DNA]</scope>
    <source>
        <strain evidence="9 10">0408225</strain>
    </source>
</reference>
<feature type="transmembrane region" description="Helical" evidence="6">
    <location>
        <begin position="140"/>
        <end position="160"/>
    </location>
</feature>
<dbReference type="EMBL" id="ANIN01000001">
    <property type="protein sequence ID" value="ELA08773.1"/>
    <property type="molecule type" value="Genomic_DNA"/>
</dbReference>
<feature type="transmembrane region" description="Helical" evidence="6">
    <location>
        <begin position="504"/>
        <end position="523"/>
    </location>
</feature>
<evidence type="ECO:0000259" key="7">
    <source>
        <dbReference type="Pfam" id="PF00361"/>
    </source>
</evidence>
<dbReference type="PANTHER" id="PTHR42829:SF2">
    <property type="entry name" value="NADH-UBIQUINONE OXIDOREDUCTASE CHAIN 5"/>
    <property type="match status" value="1"/>
</dbReference>
<feature type="transmembrane region" description="Helical" evidence="6">
    <location>
        <begin position="281"/>
        <end position="303"/>
    </location>
</feature>
<dbReference type="InterPro" id="IPR001516">
    <property type="entry name" value="Proton_antipo_N"/>
</dbReference>
<feature type="transmembrane region" description="Helical" evidence="6">
    <location>
        <begin position="115"/>
        <end position="134"/>
    </location>
</feature>
<feature type="transmembrane region" description="Helical" evidence="6">
    <location>
        <begin position="310"/>
        <end position="332"/>
    </location>
</feature>
<comment type="subcellular location">
    <subcellularLocation>
        <location evidence="1">Endomembrane system</location>
        <topology evidence="1">Multi-pass membrane protein</topology>
    </subcellularLocation>
    <subcellularLocation>
        <location evidence="5">Membrane</location>
        <topology evidence="5">Multi-pass membrane protein</topology>
    </subcellularLocation>
</comment>
<evidence type="ECO:0000256" key="2">
    <source>
        <dbReference type="ARBA" id="ARBA00022692"/>
    </source>
</evidence>
<dbReference type="STRING" id="1230338.MOMA_00125"/>
<comment type="caution">
    <text evidence="9">The sequence shown here is derived from an EMBL/GenBank/DDBJ whole genome shotgun (WGS) entry which is preliminary data.</text>
</comment>
<feature type="transmembrane region" description="Helical" evidence="6">
    <location>
        <begin position="29"/>
        <end position="54"/>
    </location>
</feature>
<keyword evidence="10" id="KW-1185">Reference proteome</keyword>
<feature type="transmembrane region" description="Helical" evidence="6">
    <location>
        <begin position="251"/>
        <end position="269"/>
    </location>
</feature>
<dbReference type="InterPro" id="IPR001750">
    <property type="entry name" value="ND/Mrp_TM"/>
</dbReference>
<sequence>MSLLPLTFILPLLGFMILAVMRDRLSEKLATLIGVGSMGLSALCALIVGVNFVVNQADNPVVHIPLWTWIQVGDFAPNFGLTLDGLGVTMLGVITGVGFLIHLFASWYMRGEVGFARFFSYMNLFVASMLLLVLADNLLLLYLGWEGVGICSYLLIGFYYTNRANGRAAMKAFTVTRVGDVFLAFGLFLLFYKVGTLNIHEIITRVPEIFAQNSQALQITAIMLVLGAMGKSAQIPLHSWLADAMAGPTPVSALIHAATMVTAGVYLIARLHPIFILTPDVLLNWVGFVGAITLLVAGFCALAQTDIKRILAYSTMSQIGYMFLALGVGAWQVAVFHLMTHAFFKALLFLASGAVILSVHHEQNIFKMGGLAKKIPLVFWSFVVGGGALAAIPFVTVGFYSKDAIIWETFATDNMHLFYMAVFGAFLTSIYTFRMIWFTFFGEEKTHAHALSGLSYQIPLVVLLILSTFVGAWITPPLDGVLPLSQGVLQEQAGHAHGKHSAEFIAMGAMAFGFFVAWFLYVANKGQMLTKFKQSGVGSAMYYWCYNGLGFDALYDLVFVKPFLFIGRLLKSDPVDKAWNVLPALAIMGNRVASLCQSGSLRGYAISFGLGMAVLLVLVMMKIGN</sequence>
<dbReference type="GO" id="GO:0003954">
    <property type="term" value="F:NADH dehydrogenase activity"/>
    <property type="evidence" value="ECO:0007669"/>
    <property type="project" value="TreeGrafter"/>
</dbReference>
<dbReference type="PANTHER" id="PTHR42829">
    <property type="entry name" value="NADH-UBIQUINONE OXIDOREDUCTASE CHAIN 5"/>
    <property type="match status" value="1"/>
</dbReference>
<dbReference type="InterPro" id="IPR003945">
    <property type="entry name" value="NU5C-like"/>
</dbReference>
<dbReference type="AlphaFoldDB" id="L2F8H6"/>
<dbReference type="GO" id="GO:0042773">
    <property type="term" value="P:ATP synthesis coupled electron transport"/>
    <property type="evidence" value="ECO:0007669"/>
    <property type="project" value="InterPro"/>
</dbReference>
<feature type="domain" description="NADH-Ubiquinone oxidoreductase (complex I) chain 5 N-terminal" evidence="8">
    <location>
        <begin position="69"/>
        <end position="119"/>
    </location>
</feature>
<dbReference type="OrthoDB" id="9811798at2"/>
<dbReference type="PRINTS" id="PR01435">
    <property type="entry name" value="NPOXDRDTASE5"/>
</dbReference>
<feature type="transmembrane region" description="Helical" evidence="6">
    <location>
        <begin position="212"/>
        <end position="230"/>
    </location>
</feature>
<dbReference type="NCBIfam" id="TIGR01974">
    <property type="entry name" value="NDH_I_L"/>
    <property type="match status" value="1"/>
</dbReference>
<evidence type="ECO:0000256" key="3">
    <source>
        <dbReference type="ARBA" id="ARBA00022989"/>
    </source>
</evidence>
<feature type="transmembrane region" description="Helical" evidence="6">
    <location>
        <begin position="338"/>
        <end position="357"/>
    </location>
</feature>
<keyword evidence="2 5" id="KW-0812">Transmembrane</keyword>
<protein>
    <submittedName>
        <fullName evidence="9">NADH:ubiquinone oxidoreductase subunit L</fullName>
    </submittedName>
</protein>
<evidence type="ECO:0000313" key="9">
    <source>
        <dbReference type="EMBL" id="ELA08773.1"/>
    </source>
</evidence>
<gene>
    <name evidence="9" type="ORF">MOMA_00125</name>
</gene>
<dbReference type="GO" id="GO:0016020">
    <property type="term" value="C:membrane"/>
    <property type="evidence" value="ECO:0007669"/>
    <property type="project" value="UniProtKB-SubCell"/>
</dbReference>
<evidence type="ECO:0000256" key="6">
    <source>
        <dbReference type="SAM" id="Phobius"/>
    </source>
</evidence>
<feature type="transmembrane region" description="Helical" evidence="6">
    <location>
        <begin position="417"/>
        <end position="442"/>
    </location>
</feature>
<dbReference type="GO" id="GO:0012505">
    <property type="term" value="C:endomembrane system"/>
    <property type="evidence" value="ECO:0007669"/>
    <property type="project" value="UniProtKB-SubCell"/>
</dbReference>
<evidence type="ECO:0000256" key="4">
    <source>
        <dbReference type="ARBA" id="ARBA00023136"/>
    </source>
</evidence>
<organism evidence="9 10">
    <name type="scientific">Moraxella macacae 0408225</name>
    <dbReference type="NCBI Taxonomy" id="1230338"/>
    <lineage>
        <taxon>Bacteria</taxon>
        <taxon>Pseudomonadati</taxon>
        <taxon>Pseudomonadota</taxon>
        <taxon>Gammaproteobacteria</taxon>
        <taxon>Moraxellales</taxon>
        <taxon>Moraxellaceae</taxon>
        <taxon>Moraxella</taxon>
    </lineage>
</organism>
<name>L2F8H6_9GAMM</name>
<feature type="transmembrane region" description="Helical" evidence="6">
    <location>
        <begin position="86"/>
        <end position="108"/>
    </location>
</feature>
<dbReference type="InterPro" id="IPR018393">
    <property type="entry name" value="NADHpl_OxRdtase_5_subgr"/>
</dbReference>
<dbReference type="Pfam" id="PF00361">
    <property type="entry name" value="Proton_antipo_M"/>
    <property type="match status" value="1"/>
</dbReference>
<dbReference type="PATRIC" id="fig|1230338.3.peg.21"/>
<proteinExistence type="predicted"/>
<feature type="transmembrane region" description="Helical" evidence="6">
    <location>
        <begin position="377"/>
        <end position="397"/>
    </location>
</feature>
<dbReference type="Gene3D" id="1.20.5.2700">
    <property type="match status" value="1"/>
</dbReference>
<dbReference type="PRINTS" id="PR01434">
    <property type="entry name" value="NADHDHGNASE5"/>
</dbReference>
<feature type="transmembrane region" description="Helical" evidence="6">
    <location>
        <begin position="454"/>
        <end position="474"/>
    </location>
</feature>